<dbReference type="InterPro" id="IPR006968">
    <property type="entry name" value="RUS_fam"/>
</dbReference>
<evidence type="ECO:0000313" key="9">
    <source>
        <dbReference type="EMBL" id="CAI5735647.1"/>
    </source>
</evidence>
<dbReference type="InterPro" id="IPR055412">
    <property type="entry name" value="UVB_sens_C"/>
</dbReference>
<keyword evidence="3 6" id="KW-0812">Transmembrane</keyword>
<dbReference type="PANTHER" id="PTHR12770">
    <property type="entry name" value="RUS1 FAMILY PROTEIN C16ORF58"/>
    <property type="match status" value="1"/>
</dbReference>
<feature type="domain" description="Protein root UVB sensitive/RUS" evidence="7">
    <location>
        <begin position="1"/>
        <end position="79"/>
    </location>
</feature>
<organism evidence="9 10">
    <name type="scientific">Hyaloperonospora brassicae</name>
    <name type="common">Brassica downy mildew</name>
    <name type="synonym">Peronospora brassicae</name>
    <dbReference type="NCBI Taxonomy" id="162125"/>
    <lineage>
        <taxon>Eukaryota</taxon>
        <taxon>Sar</taxon>
        <taxon>Stramenopiles</taxon>
        <taxon>Oomycota</taxon>
        <taxon>Peronosporomycetes</taxon>
        <taxon>Peronosporales</taxon>
        <taxon>Peronosporaceae</taxon>
        <taxon>Hyaloperonospora</taxon>
    </lineage>
</organism>
<feature type="transmembrane region" description="Helical" evidence="6">
    <location>
        <begin position="17"/>
        <end position="47"/>
    </location>
</feature>
<sequence>MADCAAKEGSQETAVRLLGLIVGMYFANAVNASQFAVWVAFLVLTIVHVYANYNAVSCLCIPTVNLLRGLVLVERFLASGNNATGVDNGADQVKNKYLQHGILQPMMMTVSHALMLLLSFLCVCVCLLLYRAKYSIRSVNQKEPVFSNPVLPVTSQLTMGSQLHEAVSTTQDLEKLLQIYAEEKFLLNVVENHVHVVFQADAQPNDELRAFFQAVLVLQALASARAPSPSSRGGNNGHFYLLESAHHQMVADFPLFLQVLENNGWRTHMYLLNTSPWRIKIGERT</sequence>
<protein>
    <submittedName>
        <fullName evidence="9">Uncharacterized protein</fullName>
    </submittedName>
</protein>
<accession>A0AAV0UF74</accession>
<evidence type="ECO:0000256" key="3">
    <source>
        <dbReference type="ARBA" id="ARBA00022692"/>
    </source>
</evidence>
<evidence type="ECO:0000259" key="8">
    <source>
        <dbReference type="Pfam" id="PF24160"/>
    </source>
</evidence>
<dbReference type="AlphaFoldDB" id="A0AAV0UF74"/>
<evidence type="ECO:0000256" key="6">
    <source>
        <dbReference type="SAM" id="Phobius"/>
    </source>
</evidence>
<keyword evidence="4 6" id="KW-1133">Transmembrane helix</keyword>
<keyword evidence="5 6" id="KW-0472">Membrane</keyword>
<dbReference type="Pfam" id="PF04884">
    <property type="entry name" value="UVB_sens_prot"/>
    <property type="match status" value="1"/>
</dbReference>
<dbReference type="PANTHER" id="PTHR12770:SF31">
    <property type="entry name" value="RUS FAMILY MEMBER 1"/>
    <property type="match status" value="1"/>
</dbReference>
<dbReference type="GO" id="GO:0016020">
    <property type="term" value="C:membrane"/>
    <property type="evidence" value="ECO:0007669"/>
    <property type="project" value="UniProtKB-SubCell"/>
</dbReference>
<proteinExistence type="inferred from homology"/>
<comment type="similarity">
    <text evidence="2">Belongs to the RUS1 family.</text>
</comment>
<evidence type="ECO:0000256" key="4">
    <source>
        <dbReference type="ARBA" id="ARBA00022989"/>
    </source>
</evidence>
<evidence type="ECO:0000256" key="5">
    <source>
        <dbReference type="ARBA" id="ARBA00023136"/>
    </source>
</evidence>
<evidence type="ECO:0000313" key="10">
    <source>
        <dbReference type="Proteomes" id="UP001162031"/>
    </source>
</evidence>
<evidence type="ECO:0000259" key="7">
    <source>
        <dbReference type="Pfam" id="PF04884"/>
    </source>
</evidence>
<dbReference type="Pfam" id="PF24160">
    <property type="entry name" value="UVB_sens_C"/>
    <property type="match status" value="1"/>
</dbReference>
<comment type="caution">
    <text evidence="9">The sequence shown here is derived from an EMBL/GenBank/DDBJ whole genome shotgun (WGS) entry which is preliminary data.</text>
</comment>
<evidence type="ECO:0000256" key="1">
    <source>
        <dbReference type="ARBA" id="ARBA00004370"/>
    </source>
</evidence>
<dbReference type="Proteomes" id="UP001162031">
    <property type="component" value="Unassembled WGS sequence"/>
</dbReference>
<reference evidence="9" key="1">
    <citation type="submission" date="2022-12" db="EMBL/GenBank/DDBJ databases">
        <authorList>
            <person name="Webb A."/>
        </authorList>
    </citation>
    <scope>NUCLEOTIDE SEQUENCE</scope>
    <source>
        <strain evidence="9">Hp1</strain>
    </source>
</reference>
<comment type="subcellular location">
    <subcellularLocation>
        <location evidence="1">Membrane</location>
    </subcellularLocation>
</comment>
<dbReference type="EMBL" id="CANTFL010001283">
    <property type="protein sequence ID" value="CAI5735647.1"/>
    <property type="molecule type" value="Genomic_DNA"/>
</dbReference>
<feature type="domain" description="Root UVB sensitive protein C-terminal" evidence="8">
    <location>
        <begin position="134"/>
        <end position="280"/>
    </location>
</feature>
<gene>
    <name evidence="9" type="ORF">HBR001_LOCUS6558</name>
</gene>
<name>A0AAV0UF74_HYABA</name>
<keyword evidence="10" id="KW-1185">Reference proteome</keyword>
<feature type="transmembrane region" description="Helical" evidence="6">
    <location>
        <begin position="113"/>
        <end position="132"/>
    </location>
</feature>
<dbReference type="InterPro" id="IPR054549">
    <property type="entry name" value="UVB_sens_RUS_dom"/>
</dbReference>
<evidence type="ECO:0000256" key="2">
    <source>
        <dbReference type="ARBA" id="ARBA00007558"/>
    </source>
</evidence>